<comment type="caution">
    <text evidence="2">The sequence shown here is derived from an EMBL/GenBank/DDBJ whole genome shotgun (WGS) entry which is preliminary data.</text>
</comment>
<proteinExistence type="predicted"/>
<dbReference type="Proteomes" id="UP001151760">
    <property type="component" value="Unassembled WGS sequence"/>
</dbReference>
<reference evidence="2" key="1">
    <citation type="journal article" date="2022" name="Int. J. Mol. Sci.">
        <title>Draft Genome of Tanacetum Coccineum: Genomic Comparison of Closely Related Tanacetum-Family Plants.</title>
        <authorList>
            <person name="Yamashiro T."/>
            <person name="Shiraishi A."/>
            <person name="Nakayama K."/>
            <person name="Satake H."/>
        </authorList>
    </citation>
    <scope>NUCLEOTIDE SEQUENCE</scope>
</reference>
<evidence type="ECO:0000313" key="3">
    <source>
        <dbReference type="Proteomes" id="UP001151760"/>
    </source>
</evidence>
<accession>A0ABQ5C161</accession>
<evidence type="ECO:0000256" key="1">
    <source>
        <dbReference type="SAM" id="MobiDB-lite"/>
    </source>
</evidence>
<evidence type="ECO:0000313" key="2">
    <source>
        <dbReference type="EMBL" id="GJT19019.1"/>
    </source>
</evidence>
<sequence length="327" mass="37020">MRKTRNSNKPVEPKIHTQKPGKQIVTGHRFSPNKSSTVHEKINTLRYCLRWIPTGRIFNTVGLRTDWDILFQPLFDELLTPPLSVDHPAPEVIAPITEVVAPEPAASTDSPSSTIVDQDTPSPNNIISELERPVSTRLQLHEQALFCYYDAFLSSVEPKTYKDALTQSCWIEAMQEELNEFERLEVLLFLCSPGDDPIACLNKAMAFLTVVASSRFPSTNNQLRTSSNPRNQATIQDNTYYTNCRHKFRGDKGKIIMVLSIREMLLVQEEILQVDRQELLNDTTAKVKNIWLGNTLSLSDQGMQHDPEFPAGQAQDNHLLIMAAYLD</sequence>
<reference evidence="2" key="2">
    <citation type="submission" date="2022-01" db="EMBL/GenBank/DDBJ databases">
        <authorList>
            <person name="Yamashiro T."/>
            <person name="Shiraishi A."/>
            <person name="Satake H."/>
            <person name="Nakayama K."/>
        </authorList>
    </citation>
    <scope>NUCLEOTIDE SEQUENCE</scope>
</reference>
<gene>
    <name evidence="2" type="ORF">Tco_0877725</name>
</gene>
<keyword evidence="3" id="KW-1185">Reference proteome</keyword>
<protein>
    <recommendedName>
        <fullName evidence="4">Integrase, catalytic region, zinc finger, CCHC-type, peptidase aspartic, catalytic</fullName>
    </recommendedName>
</protein>
<feature type="region of interest" description="Disordered" evidence="1">
    <location>
        <begin position="103"/>
        <end position="123"/>
    </location>
</feature>
<name>A0ABQ5C161_9ASTR</name>
<organism evidence="2 3">
    <name type="scientific">Tanacetum coccineum</name>
    <dbReference type="NCBI Taxonomy" id="301880"/>
    <lineage>
        <taxon>Eukaryota</taxon>
        <taxon>Viridiplantae</taxon>
        <taxon>Streptophyta</taxon>
        <taxon>Embryophyta</taxon>
        <taxon>Tracheophyta</taxon>
        <taxon>Spermatophyta</taxon>
        <taxon>Magnoliopsida</taxon>
        <taxon>eudicotyledons</taxon>
        <taxon>Gunneridae</taxon>
        <taxon>Pentapetalae</taxon>
        <taxon>asterids</taxon>
        <taxon>campanulids</taxon>
        <taxon>Asterales</taxon>
        <taxon>Asteraceae</taxon>
        <taxon>Asteroideae</taxon>
        <taxon>Anthemideae</taxon>
        <taxon>Anthemidinae</taxon>
        <taxon>Tanacetum</taxon>
    </lineage>
</organism>
<dbReference type="EMBL" id="BQNB010013684">
    <property type="protein sequence ID" value="GJT19019.1"/>
    <property type="molecule type" value="Genomic_DNA"/>
</dbReference>
<feature type="compositionally biased region" description="Polar residues" evidence="1">
    <location>
        <begin position="107"/>
        <end position="123"/>
    </location>
</feature>
<feature type="region of interest" description="Disordered" evidence="1">
    <location>
        <begin position="1"/>
        <end position="35"/>
    </location>
</feature>
<evidence type="ECO:0008006" key="4">
    <source>
        <dbReference type="Google" id="ProtNLM"/>
    </source>
</evidence>